<reference evidence="1 2" key="1">
    <citation type="journal article" date="2024" name="Nat. Commun.">
        <title>Phylogenomics reveals the evolutionary origins of lichenization in chlorophyte algae.</title>
        <authorList>
            <person name="Puginier C."/>
            <person name="Libourel C."/>
            <person name="Otte J."/>
            <person name="Skaloud P."/>
            <person name="Haon M."/>
            <person name="Grisel S."/>
            <person name="Petersen M."/>
            <person name="Berrin J.G."/>
            <person name="Delaux P.M."/>
            <person name="Dal Grande F."/>
            <person name="Keller J."/>
        </authorList>
    </citation>
    <scope>NUCLEOTIDE SEQUENCE [LARGE SCALE GENOMIC DNA]</scope>
    <source>
        <strain evidence="1 2">SAG 2523</strain>
    </source>
</reference>
<accession>A0AAW1S7L9</accession>
<keyword evidence="2" id="KW-1185">Reference proteome</keyword>
<dbReference type="AlphaFoldDB" id="A0AAW1S7L9"/>
<comment type="caution">
    <text evidence="1">The sequence shown here is derived from an EMBL/GenBank/DDBJ whole genome shotgun (WGS) entry which is preliminary data.</text>
</comment>
<sequence length="122" mass="12878">MAGQAALTKRLPDGALQIISFGLNGAVAQRVEAQLGSLGIDATCKVVTDTPDGLDSMTQALKSKRWDGVLLGPGVTEDPEILPLFNNLVNLIHQAAPQAKFIFPSSPENVQEAITRELGVSL</sequence>
<dbReference type="Proteomes" id="UP001485043">
    <property type="component" value="Unassembled WGS sequence"/>
</dbReference>
<proteinExistence type="predicted"/>
<name>A0AAW1S7L9_9CHLO</name>
<protein>
    <submittedName>
        <fullName evidence="1">Uncharacterized protein</fullName>
    </submittedName>
</protein>
<organism evidence="1 2">
    <name type="scientific">Apatococcus fuscideae</name>
    <dbReference type="NCBI Taxonomy" id="2026836"/>
    <lineage>
        <taxon>Eukaryota</taxon>
        <taxon>Viridiplantae</taxon>
        <taxon>Chlorophyta</taxon>
        <taxon>core chlorophytes</taxon>
        <taxon>Trebouxiophyceae</taxon>
        <taxon>Chlorellales</taxon>
        <taxon>Chlorellaceae</taxon>
        <taxon>Apatococcus</taxon>
    </lineage>
</organism>
<gene>
    <name evidence="1" type="ORF">WJX84_010502</name>
</gene>
<evidence type="ECO:0000313" key="1">
    <source>
        <dbReference type="EMBL" id="KAK9841939.1"/>
    </source>
</evidence>
<dbReference type="EMBL" id="JALJOV010001746">
    <property type="protein sequence ID" value="KAK9841939.1"/>
    <property type="molecule type" value="Genomic_DNA"/>
</dbReference>
<evidence type="ECO:0000313" key="2">
    <source>
        <dbReference type="Proteomes" id="UP001485043"/>
    </source>
</evidence>